<dbReference type="RefSeq" id="XP_040607357.1">
    <property type="nucleotide sequence ID" value="XM_040751423.1"/>
</dbReference>
<feature type="compositionally biased region" description="Polar residues" evidence="7">
    <location>
        <begin position="3308"/>
        <end position="3318"/>
    </location>
</feature>
<feature type="repeat" description="BRCA2" evidence="6">
    <location>
        <begin position="1948"/>
        <end position="1982"/>
    </location>
</feature>
<accession>A0ABM2XXG5</accession>
<feature type="region of interest" description="Disordered" evidence="7">
    <location>
        <begin position="3139"/>
        <end position="3158"/>
    </location>
</feature>
<evidence type="ECO:0000256" key="3">
    <source>
        <dbReference type="ARBA" id="ARBA00023125"/>
    </source>
</evidence>
<feature type="repeat" description="BRCA2" evidence="6">
    <location>
        <begin position="1216"/>
        <end position="1250"/>
    </location>
</feature>
<feature type="compositionally biased region" description="Polar residues" evidence="7">
    <location>
        <begin position="261"/>
        <end position="275"/>
    </location>
</feature>
<protein>
    <submittedName>
        <fullName evidence="10">LOW QUALITY PROTEIN: breast cancer type 2 susceptibility protein</fullName>
    </submittedName>
</protein>
<dbReference type="PROSITE" id="PS50138">
    <property type="entry name" value="BRCA2_REPEAT"/>
    <property type="match status" value="6"/>
</dbReference>
<dbReference type="SUPFAM" id="SSF81878">
    <property type="entry name" value="BRCA2 tower domain"/>
    <property type="match status" value="1"/>
</dbReference>
<dbReference type="Pfam" id="PF09103">
    <property type="entry name" value="BRCA-2_OB1"/>
    <property type="match status" value="1"/>
</dbReference>
<dbReference type="InterPro" id="IPR012340">
    <property type="entry name" value="NA-bd_OB-fold"/>
</dbReference>
<dbReference type="Pfam" id="PF00634">
    <property type="entry name" value="BRCA2"/>
    <property type="match status" value="7"/>
</dbReference>
<dbReference type="Pfam" id="PF09169">
    <property type="entry name" value="BRCA-2_helical"/>
    <property type="match status" value="1"/>
</dbReference>
<dbReference type="Pfam" id="PF09104">
    <property type="entry name" value="BRCA-2_OB3"/>
    <property type="match status" value="1"/>
</dbReference>
<dbReference type="CDD" id="cd04494">
    <property type="entry name" value="BRCA2DBD_OB2"/>
    <property type="match status" value="1"/>
</dbReference>
<feature type="region of interest" description="Disordered" evidence="7">
    <location>
        <begin position="3254"/>
        <end position="3286"/>
    </location>
</feature>
<sequence length="3370" mass="374128">MEVAADWPLQVRFSTKHRRNTVEKMPIEYKRPTFFEIFKARCSTADLGPISLNWFEELSSEAPPYNFEPPEEYEYKPHSYEPQLFKTPQRKPSYHRLASTPIIFKEQGQTLPLDQSPFKELGKIVGNSRHKNHHRTKAKVDPMVDVASPPLKSCLGESPLNLRCTQVVPQREKPVMCGSLFSTPKIEEGQTPKPISESLGVEVDPDMSWSSSLATPPTLSSTVLIARDGEARGIMFPEDSPAVVKNYFSSHSESLKKSGGSVPSVTDSENRNQGEAFSHGLGKMLEDSSGKTNSFKDCLRQSIPNVLEDGETAADTSEEDSFSLCFPKRRTRKIQKVRMGKTRKKIFSEIRTDELSEEARREADEKHSFALEIDPRDSDPLDPDVTNQKGFDNGNEEICKEVVQSSDSQWSQLTLSGLTGTQVGKIPLPHISSCNQNNLEKDFINTKKEGIDSIISENSLPHISSLPEPEKMFSETTLVDKEHEGQNLESHEDSIAGKQVGSGNCQAACLLREPLEESTGTIFSESVSSSTFTEEPSTSASGLGIYAVCSQRDDSLCPSSGDTGSWPPTLTHTSATVKNSGLISTLKTKRRKFIYSVRDSASHYGKKLQTDRQSELTNPSAPFETSAFEASFTFTSENSGLSDSSIQRSCLQNDPEEPSLSLTNSFVTASNKESSYTNTLISQDLHDKESTVSEEKLQPCPVLETDCVSCLPERQCEKDPTGPKVSDRKEEVLVSACHPTGQHTAAVQPSSISFELQEDPVDGHNSTSPKETPSSKVLLSKPVVLSRGKVSCKMPEKLQCESYDNIELSKNIPLEVNKICVLSENSKPPELLLPGKYVTEASPTVKSQFNQNTNLAVIKKDREEAPFISEVTVNVSSEELSPDNENNYAFQVTHENNKTALESTVELQEEDLSHAKGPNLKNSPPAVDGDIGDEQATHTLIMEDSDSSALVHQCTKKSRNAIEQHLKGTTDKDLNFSLDVKSDRNNDSTDKWPGFLDPVFKHKFGGSFRTASNKEIKLSEHNVKKSKMFFKDIEEQYPSSLTCIDIINASPLANQKRLSEPYTFDLQPVTTMSAHSQSQASVSCEDTHTSLQVLTSKQDFHSNHNLTPSQKAEITELSTILEESGSQFEFTQFKKPSHVAQNNTPPEVPGKQMVAINTTSEELKSIGLHLTLDPSSVAQTDNSKKFEGSVGVKQSFPCLLESSCNKNTSCFLANVNEMEFGGFHSALGTKLSVSSEALRKAVKLFSDIENGGEETSTKVDPRALSSGAHHDSGASVFKIRKQNSNKSFDEKTKCQVTLQNNTEVTAGIFVDKNPENYARNTKCEDNNSTDSQRSPHKLENLEDRESGTSGTVSIHTDDGELPCPADQCNKYPESCSQYAREENTQIKECVSDLTCLEVMKAEETFYIQPSEKEQLPLGKMELNIKDFNTSFQTASGKNVRVSEESLSKSMNILNQETDELLISSDSLNSKFHCGINNNKMNISHHKETTSIKKVFEEHFPIGTVSQLPTLQQHPRCEIENIKEPTLLGFHTASGKKVKIMQESLDKVKNLFDETQYASHQGSKPLKDRENYKEELALACETIEIPGSKYEEMQKSFLSKETGVLSKQSDHLYRSTKNLRASNGTSSKAKVDRNIENQIEKSPTTCCISHSSYSVTEESALSCDTGHTRKTCVSESSLSKGRKWLREGLGDKLQKRNAAEIECVKEHTADYAEDASCEHSLDSIRNEVDTKCVSENQTSALFSASSMSHCDNMHNDSGYFSKHKIDSDTQPDMKNEDSANFSSVSATKEVNTYPQTVNEDICVQGLETNSSPCTSKNVAIDLAIADSRNCTVCSPMFTTDHSQETVKTVKAIFTDNGDKTIRQNTKSKPDTCQTNCQKALDNSEDFICPSSLEDDYMKSQKTFVYTHSEQILQHNLSVSGLEKAQIPPVNLETWDMCKSTRELKQAACSSPMRGIFSTASGKAVQVSDASLEKARQVFSEMDGGAKQLPSTVSLESHEQSDHSGRRESSVVHNPKGVLSLPKTFASNVDSSVFSGFSTAGGKRVTVSESALHKVKGMLEEFDLIRTEHTLQCPPTSEDVSKIPPQYCVEKRIPEYPVNSKLQKSYDDKFTLGNTHSLEVSPQLSQFKQGTRLVLGTKVSLKRADLEKEQTFLQTIKAESDEMETFPDVPVKTNIGDCSTFTKEPENCFETEAVEIAKAFMEDDELTDSEPSHNRYSLLPCPQNEALLNWRSMKRRGMAIGAVGQPPIKRSLLNEFDRIIENKGKFLKPSKSAPDGTIKDRRLFTHHISLAPVTCEPFCSSRERQEMQGPRFTAPAQGLMSKGHPSVHSALEKSSSDPTVSVQPTHKVSATRNESTRCSVTGKSPKVFVPPFKMKSQFHRDEHLNSKNINSEGKNQKSRDGDNEDVNDGDIRQFNKGSFHQEATRIVTECEEEPLDLMRSLQNARDLQNIRIKKKERHQLCPQPGSLYLTKSSTLPRISLQAAVGGRLPSACSHKQLYMYGVSKECISINSKNAEYFQFDIQDYFGKEDLCAGKGIQLADGGWLIPSNDGKAGKEEFYRALCDTPGVDPKLISSLWVSNHYRWIVWKLAAMEFAFPKEFANRCLNPERVLLQLKYRYDVEIDNSGRSALKKILERDDTAAKTLVLCVSDIISPSTNASESSSGKTSGADPKSIDTIELTDGWYAVKAQLDPPLVALVKSGRLTVGQKIITHGAELVGSPDACTPLEAPDSLRLKISTNSTRPARWHSKLGFFHDPRPFPLPLSSLFSDGGSVGCVDIIVQRVYPLQWVEKTASGLYVFRNEREEEKEAVRFAGAQQKRLEVLFTKIQAEFKDREEDTAQRHVLSRALTRQQVCALQDGAELYAAVQSALDPDHLEGCFSEEQLGALNKYRQMLNDKKQAQIQSEFQKALESAEQEEGLSRDVTTVWKLRVTSYERKEKSSLLSIWRPSPDLHSLLTEGKRYRIYHLAVSKSRSTFERPGIQLTATKRTRYQQLPAASETVFQVYQPREPLDFSRLLEPAFQPPCSEVDLVGAVVSVVRTTGLAPLLYLSDECLNLLVVKFGIDLNEDIKPHVLIAASNLQWHPESRSGVPTLFAGNLSIVSTSPKEVYFQERVNRLRQTVENMDTFYKEAEKKLLHLLNGNSPKWSTPKKDSTQPASTCPASELLATGGQLVRFSPNSEQSYQSPLSHCTPKEKSTSLAQSAQMASKSCNREKEIDDPKTCRKRRALDLLSRLPLPPPVSPICTFVSPAAQKAFQPPRSCGTKYATPMKKKELSSPQRRTPFQKGSGISPLEQDVVADEELALLNTQALVPGSPQGNQQVFPGDSTKLCAPRTKEPPASTEARPACRTPIQEGVYLRDYRRDDSDGKLALES</sequence>
<dbReference type="InterPro" id="IPR055077">
    <property type="entry name" value="BRCA2_TR2"/>
</dbReference>
<feature type="repeat" description="BRCA2" evidence="6">
    <location>
        <begin position="1522"/>
        <end position="1556"/>
    </location>
</feature>
<dbReference type="SMART" id="SM01341">
    <property type="entry name" value="Tower"/>
    <property type="match status" value="1"/>
</dbReference>
<dbReference type="CDD" id="cd04493">
    <property type="entry name" value="BRCA2DBD_OB1"/>
    <property type="match status" value="1"/>
</dbReference>
<feature type="repeat" description="BRCA2" evidence="6">
    <location>
        <begin position="1001"/>
        <end position="1035"/>
    </location>
</feature>
<dbReference type="InterPro" id="IPR048262">
    <property type="entry name" value="BRCA2_OB_2_dom"/>
</dbReference>
<dbReference type="SUPFAM" id="SSF50249">
    <property type="entry name" value="Nucleic acid-binding proteins"/>
    <property type="match status" value="3"/>
</dbReference>
<evidence type="ECO:0000259" key="8">
    <source>
        <dbReference type="SMART" id="SM01341"/>
    </source>
</evidence>
<keyword evidence="3" id="KW-0238">DNA-binding</keyword>
<dbReference type="InterPro" id="IPR015187">
    <property type="entry name" value="BRCA2_OB_1"/>
</dbReference>
<keyword evidence="9" id="KW-1185">Reference proteome</keyword>
<dbReference type="Proteomes" id="UP000886700">
    <property type="component" value="Unplaced"/>
</dbReference>
<feature type="region of interest" description="Disordered" evidence="7">
    <location>
        <begin position="3308"/>
        <end position="3370"/>
    </location>
</feature>
<dbReference type="InterPro" id="IPR015188">
    <property type="entry name" value="BRCA2_OB_3"/>
</dbReference>
<feature type="compositionally biased region" description="Basic and acidic residues" evidence="7">
    <location>
        <begin position="1336"/>
        <end position="1346"/>
    </location>
</feature>
<dbReference type="InterPro" id="IPR015252">
    <property type="entry name" value="BRCA2_hlx"/>
</dbReference>
<feature type="domain" description="Tower" evidence="8">
    <location>
        <begin position="2786"/>
        <end position="2827"/>
    </location>
</feature>
<evidence type="ECO:0000256" key="7">
    <source>
        <dbReference type="SAM" id="MobiDB-lite"/>
    </source>
</evidence>
<feature type="compositionally biased region" description="Polar residues" evidence="7">
    <location>
        <begin position="638"/>
        <end position="652"/>
    </location>
</feature>
<dbReference type="Pfam" id="PF21318">
    <property type="entry name" value="BRCA2DBD_OB2"/>
    <property type="match status" value="1"/>
</dbReference>
<feature type="compositionally biased region" description="Polar residues" evidence="7">
    <location>
        <begin position="764"/>
        <end position="776"/>
    </location>
</feature>
<keyword evidence="4" id="KW-0233">DNA recombination</keyword>
<dbReference type="PANTHER" id="PTHR11289">
    <property type="entry name" value="BREAST CANCER TYPE 2 SUSCEPTIBILITY PROTEIN BRCA2"/>
    <property type="match status" value="1"/>
</dbReference>
<evidence type="ECO:0000256" key="1">
    <source>
        <dbReference type="ARBA" id="ARBA00022737"/>
    </source>
</evidence>
<feature type="region of interest" description="Disordered" evidence="7">
    <location>
        <begin position="1251"/>
        <end position="1276"/>
    </location>
</feature>
<dbReference type="InterPro" id="IPR036315">
    <property type="entry name" value="BRCA2_hlx_sf"/>
</dbReference>
<dbReference type="Gene3D" id="6.10.70.10">
    <property type="match status" value="1"/>
</dbReference>
<dbReference type="Pfam" id="PF22687">
    <property type="entry name" value="BRCA2_TR2"/>
    <property type="match status" value="1"/>
</dbReference>
<dbReference type="InterPro" id="IPR015205">
    <property type="entry name" value="Tower_dom"/>
</dbReference>
<feature type="compositionally biased region" description="Polar residues" evidence="7">
    <location>
        <begin position="2334"/>
        <end position="2360"/>
    </location>
</feature>
<dbReference type="InterPro" id="IPR015525">
    <property type="entry name" value="BRCA2"/>
</dbReference>
<evidence type="ECO:0000313" key="9">
    <source>
        <dbReference type="Proteomes" id="UP000886700"/>
    </source>
</evidence>
<dbReference type="GeneID" id="101844060"/>
<dbReference type="PIRSF" id="PIRSF002397">
    <property type="entry name" value="BRCA2"/>
    <property type="match status" value="1"/>
</dbReference>
<evidence type="ECO:0000256" key="6">
    <source>
        <dbReference type="PROSITE-ProRule" id="PRU00032"/>
    </source>
</evidence>
<feature type="region of interest" description="Disordered" evidence="7">
    <location>
        <begin position="638"/>
        <end position="658"/>
    </location>
</feature>
<dbReference type="Gene3D" id="2.40.50.140">
    <property type="entry name" value="Nucleic acid-binding proteins"/>
    <property type="match status" value="3"/>
</dbReference>
<feature type="repeat" description="BRCA2" evidence="6">
    <location>
        <begin position="1424"/>
        <end position="1458"/>
    </location>
</feature>
<feature type="repeat" description="BRCA2" evidence="6">
    <location>
        <begin position="2028"/>
        <end position="2062"/>
    </location>
</feature>
<keyword evidence="2" id="KW-0227">DNA damage</keyword>
<proteinExistence type="predicted"/>
<feature type="region of interest" description="Disordered" evidence="7">
    <location>
        <begin position="2312"/>
        <end position="2415"/>
    </location>
</feature>
<feature type="region of interest" description="Disordered" evidence="7">
    <location>
        <begin position="373"/>
        <end position="393"/>
    </location>
</feature>
<feature type="region of interest" description="Disordered" evidence="7">
    <location>
        <begin position="254"/>
        <end position="275"/>
    </location>
</feature>
<evidence type="ECO:0000313" key="10">
    <source>
        <dbReference type="RefSeq" id="XP_040607357.1"/>
    </source>
</evidence>
<feature type="compositionally biased region" description="Basic and acidic residues" evidence="7">
    <location>
        <begin position="3353"/>
        <end position="3370"/>
    </location>
</feature>
<dbReference type="InterPro" id="IPR002093">
    <property type="entry name" value="BRCA2_repeat"/>
</dbReference>
<dbReference type="SUPFAM" id="SSF81872">
    <property type="entry name" value="BRCA2 helical domain"/>
    <property type="match status" value="1"/>
</dbReference>
<dbReference type="Pfam" id="PF09121">
    <property type="entry name" value="Tower"/>
    <property type="match status" value="1"/>
</dbReference>
<feature type="region of interest" description="Disordered" evidence="7">
    <location>
        <begin position="1984"/>
        <end position="2012"/>
    </location>
</feature>
<evidence type="ECO:0000256" key="2">
    <source>
        <dbReference type="ARBA" id="ARBA00022763"/>
    </source>
</evidence>
<evidence type="ECO:0000256" key="5">
    <source>
        <dbReference type="ARBA" id="ARBA00023204"/>
    </source>
</evidence>
<feature type="region of interest" description="Disordered" evidence="7">
    <location>
        <begin position="1317"/>
        <end position="1358"/>
    </location>
</feature>
<dbReference type="PANTHER" id="PTHR11289:SF0">
    <property type="entry name" value="BREAST CANCER TYPE 2 SUSCEPTIBILITY PROTEIN"/>
    <property type="match status" value="1"/>
</dbReference>
<feature type="compositionally biased region" description="Basic and acidic residues" evidence="7">
    <location>
        <begin position="1994"/>
        <end position="2008"/>
    </location>
</feature>
<reference evidence="10" key="1">
    <citation type="submission" date="2025-08" db="UniProtKB">
        <authorList>
            <consortium name="RefSeq"/>
        </authorList>
    </citation>
    <scope>IDENTIFICATION</scope>
    <source>
        <tissue evidence="10">Liver</tissue>
    </source>
</reference>
<name>A0ABM2XXG5_MESAU</name>
<organism evidence="9 10">
    <name type="scientific">Mesocricetus auratus</name>
    <name type="common">Golden hamster</name>
    <dbReference type="NCBI Taxonomy" id="10036"/>
    <lineage>
        <taxon>Eukaryota</taxon>
        <taxon>Metazoa</taxon>
        <taxon>Chordata</taxon>
        <taxon>Craniata</taxon>
        <taxon>Vertebrata</taxon>
        <taxon>Euteleostomi</taxon>
        <taxon>Mammalia</taxon>
        <taxon>Eutheria</taxon>
        <taxon>Euarchontoglires</taxon>
        <taxon>Glires</taxon>
        <taxon>Rodentia</taxon>
        <taxon>Myomorpha</taxon>
        <taxon>Muroidea</taxon>
        <taxon>Cricetidae</taxon>
        <taxon>Cricetinae</taxon>
        <taxon>Mesocricetus</taxon>
    </lineage>
</organism>
<feature type="region of interest" description="Disordered" evidence="7">
    <location>
        <begin position="757"/>
        <end position="776"/>
    </location>
</feature>
<keyword evidence="5" id="KW-0234">DNA repair</keyword>
<keyword evidence="1" id="KW-0677">Repeat</keyword>
<gene>
    <name evidence="10" type="primary">Brca2</name>
</gene>
<evidence type="ECO:0000256" key="4">
    <source>
        <dbReference type="ARBA" id="ARBA00023172"/>
    </source>
</evidence>